<dbReference type="EMBL" id="LAZR01000340">
    <property type="protein sequence ID" value="KKN73671.1"/>
    <property type="molecule type" value="Genomic_DNA"/>
</dbReference>
<feature type="domain" description="Helix-turn-helix" evidence="1">
    <location>
        <begin position="24"/>
        <end position="72"/>
    </location>
</feature>
<protein>
    <recommendedName>
        <fullName evidence="1">Helix-turn-helix domain-containing protein</fullName>
    </recommendedName>
</protein>
<dbReference type="InterPro" id="IPR009061">
    <property type="entry name" value="DNA-bd_dom_put_sf"/>
</dbReference>
<dbReference type="InterPro" id="IPR041657">
    <property type="entry name" value="HTH_17"/>
</dbReference>
<dbReference type="InterPro" id="IPR036388">
    <property type="entry name" value="WH-like_DNA-bd_sf"/>
</dbReference>
<comment type="caution">
    <text evidence="2">The sequence shown here is derived from an EMBL/GenBank/DDBJ whole genome shotgun (WGS) entry which is preliminary data.</text>
</comment>
<dbReference type="AlphaFoldDB" id="A0A0F9VJG6"/>
<organism evidence="2">
    <name type="scientific">marine sediment metagenome</name>
    <dbReference type="NCBI Taxonomy" id="412755"/>
    <lineage>
        <taxon>unclassified sequences</taxon>
        <taxon>metagenomes</taxon>
        <taxon>ecological metagenomes</taxon>
    </lineage>
</organism>
<dbReference type="Pfam" id="PF12728">
    <property type="entry name" value="HTH_17"/>
    <property type="match status" value="1"/>
</dbReference>
<evidence type="ECO:0000313" key="2">
    <source>
        <dbReference type="EMBL" id="KKN73671.1"/>
    </source>
</evidence>
<proteinExistence type="predicted"/>
<dbReference type="Gene3D" id="1.10.10.10">
    <property type="entry name" value="Winged helix-like DNA-binding domain superfamily/Winged helix DNA-binding domain"/>
    <property type="match status" value="1"/>
</dbReference>
<dbReference type="SUPFAM" id="SSF46955">
    <property type="entry name" value="Putative DNA-binding domain"/>
    <property type="match status" value="1"/>
</dbReference>
<name>A0A0F9VJG6_9ZZZZ</name>
<sequence length="75" mass="8672">MTDAIFQAMIDKAERLSRYPTFVGVADLCGMLGVSERTVRRWQREGRMPPRARRGHRLVYQSSDFSAWLAEQVRG</sequence>
<evidence type="ECO:0000259" key="1">
    <source>
        <dbReference type="Pfam" id="PF12728"/>
    </source>
</evidence>
<reference evidence="2" key="1">
    <citation type="journal article" date="2015" name="Nature">
        <title>Complex archaea that bridge the gap between prokaryotes and eukaryotes.</title>
        <authorList>
            <person name="Spang A."/>
            <person name="Saw J.H."/>
            <person name="Jorgensen S.L."/>
            <person name="Zaremba-Niedzwiedzka K."/>
            <person name="Martijn J."/>
            <person name="Lind A.E."/>
            <person name="van Eijk R."/>
            <person name="Schleper C."/>
            <person name="Guy L."/>
            <person name="Ettema T.J."/>
        </authorList>
    </citation>
    <scope>NUCLEOTIDE SEQUENCE</scope>
</reference>
<accession>A0A0F9VJG6</accession>
<gene>
    <name evidence="2" type="ORF">LCGC14_0398720</name>
</gene>